<keyword evidence="1 2" id="KW-0238">DNA-binding</keyword>
<evidence type="ECO:0000256" key="2">
    <source>
        <dbReference type="PROSITE-ProRule" id="PRU00252"/>
    </source>
</evidence>
<evidence type="ECO:0000313" key="4">
    <source>
        <dbReference type="Proteomes" id="UP000018458"/>
    </source>
</evidence>
<proteinExistence type="predicted"/>
<dbReference type="eggNOG" id="COG0629">
    <property type="taxonomic scope" value="Bacteria"/>
</dbReference>
<dbReference type="PROSITE" id="PS50935">
    <property type="entry name" value="SSB"/>
    <property type="match status" value="1"/>
</dbReference>
<dbReference type="EMBL" id="AEVO01000013">
    <property type="protein sequence ID" value="EFY07839.1"/>
    <property type="molecule type" value="Genomic_DNA"/>
</dbReference>
<accession>E8LI18</accession>
<dbReference type="InterPro" id="IPR012340">
    <property type="entry name" value="NA-bd_OB-fold"/>
</dbReference>
<dbReference type="AlphaFoldDB" id="E8LI18"/>
<dbReference type="Gene3D" id="2.40.50.140">
    <property type="entry name" value="Nucleic acid-binding proteins"/>
    <property type="match status" value="1"/>
</dbReference>
<protein>
    <recommendedName>
        <fullName evidence="5">Single-strand binding family protein</fullName>
    </recommendedName>
</protein>
<evidence type="ECO:0008006" key="5">
    <source>
        <dbReference type="Google" id="ProtNLM"/>
    </source>
</evidence>
<evidence type="ECO:0000313" key="3">
    <source>
        <dbReference type="EMBL" id="EFY07839.1"/>
    </source>
</evidence>
<keyword evidence="4" id="KW-1185">Reference proteome</keyword>
<comment type="caution">
    <text evidence="3">The sequence shown here is derived from an EMBL/GenBank/DDBJ whole genome shotgun (WGS) entry which is preliminary data.</text>
</comment>
<dbReference type="InterPro" id="IPR000424">
    <property type="entry name" value="Primosome_PriB/ssb"/>
</dbReference>
<gene>
    <name evidence="3" type="ORF">HMPREF9444_00333</name>
</gene>
<dbReference type="Proteomes" id="UP000018458">
    <property type="component" value="Unassembled WGS sequence"/>
</dbReference>
<dbReference type="STRING" id="762983.HMPREF9444_00333"/>
<dbReference type="SUPFAM" id="SSF50249">
    <property type="entry name" value="Nucleic acid-binding proteins"/>
    <property type="match status" value="1"/>
</dbReference>
<dbReference type="HOGENOM" id="CLU_1776485_0_0_6"/>
<name>E8LI18_SUCHY</name>
<sequence>MILIGEIVSEEINLSSQSNGSQYLAFNLLTKENWYNRQTGTYTEHKETHRIVLRDNGAYKMASRYKNVLKTGEKLLVSGRLRYKSRTQEDGSVNRFVEIDCIGIEKLYSENAELKSQTRIEENKESSLANFRSEFNSLGIDFSAQR</sequence>
<organism evidence="3 4">
    <name type="scientific">Succinatimonas hippei (strain DSM 22608 / JCM 16073 / KCTC 15190 / YIT 12066)</name>
    <dbReference type="NCBI Taxonomy" id="762983"/>
    <lineage>
        <taxon>Bacteria</taxon>
        <taxon>Pseudomonadati</taxon>
        <taxon>Pseudomonadota</taxon>
        <taxon>Gammaproteobacteria</taxon>
        <taxon>Aeromonadales</taxon>
        <taxon>Succinivibrionaceae</taxon>
        <taxon>Succinatimonas</taxon>
    </lineage>
</organism>
<dbReference type="GO" id="GO:0003697">
    <property type="term" value="F:single-stranded DNA binding"/>
    <property type="evidence" value="ECO:0007669"/>
    <property type="project" value="InterPro"/>
</dbReference>
<dbReference type="Pfam" id="PF00436">
    <property type="entry name" value="SSB"/>
    <property type="match status" value="1"/>
</dbReference>
<evidence type="ECO:0000256" key="1">
    <source>
        <dbReference type="ARBA" id="ARBA00023125"/>
    </source>
</evidence>
<reference evidence="3 4" key="1">
    <citation type="submission" date="2011-01" db="EMBL/GenBank/DDBJ databases">
        <authorList>
            <person name="Weinstock G."/>
            <person name="Sodergren E."/>
            <person name="Clifton S."/>
            <person name="Fulton L."/>
            <person name="Fulton B."/>
            <person name="Courtney L."/>
            <person name="Fronick C."/>
            <person name="Harrison M."/>
            <person name="Strong C."/>
            <person name="Farmer C."/>
            <person name="Delahaunty K."/>
            <person name="Markovic C."/>
            <person name="Hall O."/>
            <person name="Minx P."/>
            <person name="Tomlinson C."/>
            <person name="Mitreva M."/>
            <person name="Hou S."/>
            <person name="Chen J."/>
            <person name="Wollam A."/>
            <person name="Pepin K.H."/>
            <person name="Johnson M."/>
            <person name="Bhonagiri V."/>
            <person name="Zhang X."/>
            <person name="Suruliraj S."/>
            <person name="Warren W."/>
            <person name="Chinwalla A."/>
            <person name="Mardis E.R."/>
            <person name="Wilson R.K."/>
        </authorList>
    </citation>
    <scope>NUCLEOTIDE SEQUENCE [LARGE SCALE GENOMIC DNA]</scope>
    <source>
        <strain evidence="4">DSM 22608 / JCM 16073 / KCTC 15190 / YIT 12066</strain>
    </source>
</reference>